<dbReference type="Proteomes" id="UP000507470">
    <property type="component" value="Unassembled WGS sequence"/>
</dbReference>
<evidence type="ECO:0000313" key="1">
    <source>
        <dbReference type="EMBL" id="CAC5365426.1"/>
    </source>
</evidence>
<dbReference type="AlphaFoldDB" id="A0A6J8ACC8"/>
<proteinExistence type="predicted"/>
<evidence type="ECO:0000313" key="2">
    <source>
        <dbReference type="Proteomes" id="UP000507470"/>
    </source>
</evidence>
<organism evidence="1 2">
    <name type="scientific">Mytilus coruscus</name>
    <name type="common">Sea mussel</name>
    <dbReference type="NCBI Taxonomy" id="42192"/>
    <lineage>
        <taxon>Eukaryota</taxon>
        <taxon>Metazoa</taxon>
        <taxon>Spiralia</taxon>
        <taxon>Lophotrochozoa</taxon>
        <taxon>Mollusca</taxon>
        <taxon>Bivalvia</taxon>
        <taxon>Autobranchia</taxon>
        <taxon>Pteriomorphia</taxon>
        <taxon>Mytilida</taxon>
        <taxon>Mytiloidea</taxon>
        <taxon>Mytilidae</taxon>
        <taxon>Mytilinae</taxon>
        <taxon>Mytilus</taxon>
    </lineage>
</organism>
<protein>
    <submittedName>
        <fullName evidence="1">Uncharacterized protein</fullName>
    </submittedName>
</protein>
<sequence length="163" mass="18523">MEFDNTCLHCQHYFDVNNLKTERGRKLMKHSDVNLIETIANCYQLEENLLESILKKMRTLIICKSFDLPVKKWANKVAEIHNKENSNTKDSSLDLTHQKVPDLSQENLNLPTPMKCGSYGSEELLQTPACKTDLSIDMDSPFTTTIPVEASSESGPFQIVMDN</sequence>
<gene>
    <name evidence="1" type="ORF">MCOR_6114</name>
</gene>
<keyword evidence="2" id="KW-1185">Reference proteome</keyword>
<reference evidence="1 2" key="1">
    <citation type="submission" date="2020-06" db="EMBL/GenBank/DDBJ databases">
        <authorList>
            <person name="Li R."/>
            <person name="Bekaert M."/>
        </authorList>
    </citation>
    <scope>NUCLEOTIDE SEQUENCE [LARGE SCALE GENOMIC DNA]</scope>
    <source>
        <strain evidence="2">wild</strain>
    </source>
</reference>
<accession>A0A6J8ACC8</accession>
<name>A0A6J8ACC8_MYTCO</name>
<dbReference type="EMBL" id="CACVKT020001120">
    <property type="protein sequence ID" value="CAC5365426.1"/>
    <property type="molecule type" value="Genomic_DNA"/>
</dbReference>